<evidence type="ECO:0000313" key="2">
    <source>
        <dbReference type="Proteomes" id="UP001239111"/>
    </source>
</evidence>
<organism evidence="1 2">
    <name type="scientific">Eretmocerus hayati</name>
    <dbReference type="NCBI Taxonomy" id="131215"/>
    <lineage>
        <taxon>Eukaryota</taxon>
        <taxon>Metazoa</taxon>
        <taxon>Ecdysozoa</taxon>
        <taxon>Arthropoda</taxon>
        <taxon>Hexapoda</taxon>
        <taxon>Insecta</taxon>
        <taxon>Pterygota</taxon>
        <taxon>Neoptera</taxon>
        <taxon>Endopterygota</taxon>
        <taxon>Hymenoptera</taxon>
        <taxon>Apocrita</taxon>
        <taxon>Proctotrupomorpha</taxon>
        <taxon>Chalcidoidea</taxon>
        <taxon>Aphelinidae</taxon>
        <taxon>Aphelininae</taxon>
        <taxon>Eretmocerus</taxon>
    </lineage>
</organism>
<proteinExistence type="predicted"/>
<gene>
    <name evidence="1" type="ORF">QAD02_013565</name>
</gene>
<dbReference type="EMBL" id="CM056742">
    <property type="protein sequence ID" value="KAJ8677778.1"/>
    <property type="molecule type" value="Genomic_DNA"/>
</dbReference>
<protein>
    <submittedName>
        <fullName evidence="1">Uncharacterized protein</fullName>
    </submittedName>
</protein>
<evidence type="ECO:0000313" key="1">
    <source>
        <dbReference type="EMBL" id="KAJ8677778.1"/>
    </source>
</evidence>
<dbReference type="Proteomes" id="UP001239111">
    <property type="component" value="Chromosome 2"/>
</dbReference>
<comment type="caution">
    <text evidence="1">The sequence shown here is derived from an EMBL/GenBank/DDBJ whole genome shotgun (WGS) entry which is preliminary data.</text>
</comment>
<name>A0ACC2P3V2_9HYME</name>
<accession>A0ACC2P3V2</accession>
<keyword evidence="2" id="KW-1185">Reference proteome</keyword>
<reference evidence="1" key="1">
    <citation type="submission" date="2023-04" db="EMBL/GenBank/DDBJ databases">
        <title>A chromosome-level genome assembly of the parasitoid wasp Eretmocerus hayati.</title>
        <authorList>
            <person name="Zhong Y."/>
            <person name="Liu S."/>
            <person name="Liu Y."/>
        </authorList>
    </citation>
    <scope>NUCLEOTIDE SEQUENCE</scope>
    <source>
        <strain evidence="1">ZJU_SS_LIU_2023</strain>
    </source>
</reference>
<sequence length="208" mass="23713">MRPVVWADAETLLKAVQEYRDELTDPKIKNMADSGQGFSKISPSIFEIRKNEAIDFDRKKCLYSEGGSSRRKNKLTSVKRLILLCVVPQVKESYENLKLLFELTNLNNISFKFIADSKVYLTCVGQQTASASYPSPICFIKLEDLKNRDVSDDVEHEMDHMEASESSKIEKIIQPEDQRAEESCAALFEVAILALRTMPFRLRLGQVQ</sequence>